<dbReference type="Pfam" id="PF00174">
    <property type="entry name" value="Oxidored_molyb"/>
    <property type="match status" value="1"/>
</dbReference>
<dbReference type="InterPro" id="IPR000572">
    <property type="entry name" value="OxRdtase_Mopterin-bd_dom"/>
</dbReference>
<evidence type="ECO:0000256" key="8">
    <source>
        <dbReference type="ARBA" id="ARBA00022505"/>
    </source>
</evidence>
<organism evidence="16 17">
    <name type="scientific">Setaria digitata</name>
    <dbReference type="NCBI Taxonomy" id="48799"/>
    <lineage>
        <taxon>Eukaryota</taxon>
        <taxon>Metazoa</taxon>
        <taxon>Ecdysozoa</taxon>
        <taxon>Nematoda</taxon>
        <taxon>Chromadorea</taxon>
        <taxon>Rhabditida</taxon>
        <taxon>Spirurina</taxon>
        <taxon>Spiruromorpha</taxon>
        <taxon>Filarioidea</taxon>
        <taxon>Setariidae</taxon>
        <taxon>Setaria</taxon>
    </lineage>
</organism>
<evidence type="ECO:0000256" key="10">
    <source>
        <dbReference type="ARBA" id="ARBA00022723"/>
    </source>
</evidence>
<dbReference type="Proteomes" id="UP000887581">
    <property type="component" value="Unplaced"/>
</dbReference>
<dbReference type="SUPFAM" id="SSF55856">
    <property type="entry name" value="Cytochrome b5-like heme/steroid binding domain"/>
    <property type="match status" value="1"/>
</dbReference>
<evidence type="ECO:0000256" key="3">
    <source>
        <dbReference type="ARBA" id="ARBA00004569"/>
    </source>
</evidence>
<dbReference type="WBParaSite" id="sdigi.contig240.g6558.t1">
    <property type="protein sequence ID" value="sdigi.contig240.g6558.t1"/>
    <property type="gene ID" value="sdigi.contig240.g6558"/>
</dbReference>
<comment type="similarity">
    <text evidence="14">Belongs to the cytochrome b5 family.</text>
</comment>
<evidence type="ECO:0000256" key="12">
    <source>
        <dbReference type="ARBA" id="ARBA00023004"/>
    </source>
</evidence>
<keyword evidence="12 14" id="KW-0408">Iron</keyword>
<dbReference type="GO" id="GO:0020037">
    <property type="term" value="F:heme binding"/>
    <property type="evidence" value="ECO:0007669"/>
    <property type="project" value="UniProtKB-UniRule"/>
</dbReference>
<evidence type="ECO:0000256" key="9">
    <source>
        <dbReference type="ARBA" id="ARBA00022617"/>
    </source>
</evidence>
<name>A0A915PM33_9BILA</name>
<dbReference type="Gene3D" id="3.10.120.10">
    <property type="entry name" value="Cytochrome b5-like heme/steroid binding domain"/>
    <property type="match status" value="1"/>
</dbReference>
<keyword evidence="16" id="KW-1185">Reference proteome</keyword>
<dbReference type="SMART" id="SM01117">
    <property type="entry name" value="Cyt-b5"/>
    <property type="match status" value="1"/>
</dbReference>
<dbReference type="GO" id="GO:0046872">
    <property type="term" value="F:metal ion binding"/>
    <property type="evidence" value="ECO:0007669"/>
    <property type="project" value="UniProtKB-UniRule"/>
</dbReference>
<dbReference type="PANTHER" id="PTHR19372:SF7">
    <property type="entry name" value="SULFITE OXIDASE, MITOCHONDRIAL"/>
    <property type="match status" value="1"/>
</dbReference>
<dbReference type="PANTHER" id="PTHR19372">
    <property type="entry name" value="SULFITE REDUCTASE"/>
    <property type="match status" value="1"/>
</dbReference>
<dbReference type="PRINTS" id="PR00363">
    <property type="entry name" value="CYTOCHROMEB5"/>
</dbReference>
<dbReference type="FunFam" id="3.10.120.10:FF:000007">
    <property type="entry name" value="Sulfite oxidase, mitochondrial"/>
    <property type="match status" value="1"/>
</dbReference>
<dbReference type="PROSITE" id="PS00191">
    <property type="entry name" value="CYTOCHROME_B5_1"/>
    <property type="match status" value="1"/>
</dbReference>
<dbReference type="InterPro" id="IPR036374">
    <property type="entry name" value="OxRdtase_Mopterin-bd_sf"/>
</dbReference>
<keyword evidence="11" id="KW-0560">Oxidoreductase</keyword>
<keyword evidence="10 14" id="KW-0479">Metal-binding</keyword>
<evidence type="ECO:0000256" key="7">
    <source>
        <dbReference type="ARBA" id="ARBA00012505"/>
    </source>
</evidence>
<dbReference type="PROSITE" id="PS00559">
    <property type="entry name" value="MOLYBDOPTERIN_EUK"/>
    <property type="match status" value="1"/>
</dbReference>
<dbReference type="PRINTS" id="PR00407">
    <property type="entry name" value="EUMOPTERIN"/>
</dbReference>
<comment type="pathway">
    <text evidence="4">Sulfur metabolism.</text>
</comment>
<protein>
    <recommendedName>
        <fullName evidence="7">sulfite oxidase</fullName>
        <ecNumber evidence="7">1.8.3.1</ecNumber>
    </recommendedName>
</protein>
<dbReference type="AlphaFoldDB" id="A0A915PM33"/>
<evidence type="ECO:0000256" key="14">
    <source>
        <dbReference type="RuleBase" id="RU362121"/>
    </source>
</evidence>
<evidence type="ECO:0000256" key="4">
    <source>
        <dbReference type="ARBA" id="ARBA00004678"/>
    </source>
</evidence>
<comment type="pathway">
    <text evidence="5">Energy metabolism; sulfur metabolism.</text>
</comment>
<evidence type="ECO:0000256" key="11">
    <source>
        <dbReference type="ARBA" id="ARBA00023002"/>
    </source>
</evidence>
<accession>A0A915PM33</accession>
<comment type="cofactor">
    <cofactor evidence="2">
        <name>heme b</name>
        <dbReference type="ChEBI" id="CHEBI:60344"/>
    </cofactor>
</comment>
<evidence type="ECO:0000256" key="6">
    <source>
        <dbReference type="ARBA" id="ARBA00011738"/>
    </source>
</evidence>
<dbReference type="Gene3D" id="3.90.420.10">
    <property type="entry name" value="Oxidoreductase, molybdopterin-binding domain"/>
    <property type="match status" value="1"/>
</dbReference>
<evidence type="ECO:0000313" key="16">
    <source>
        <dbReference type="Proteomes" id="UP000887581"/>
    </source>
</evidence>
<dbReference type="SUPFAM" id="SSF56524">
    <property type="entry name" value="Oxidoreductase molybdopterin-binding domain"/>
    <property type="match status" value="1"/>
</dbReference>
<sequence length="470" mass="53666">MIIFRRFIGAYAIVNIRHTKITTFSQCYHFSSIPSNGLPKASLFMPVNPENNSNQWIFFGCFGLLTLTGGISLLKHTCRIAHADARSIKKIKKRIDLPSYRLEEVQKHGKNAETIWVTFQEGVYDITNFVQNHPGGDKILLAAGGPIEPYWNIYQQHLTPEVLEMLEELRIGNLDERDIVIVKFEDEDDLYYNDPKRHPGLVVKSEKPFNAETPVELIMDNFLTPNDIFYVRNHMPVPAIDAEKHKLRIEGISIQQPLELSLDDLKRQFARVNVNATLQCAGNRRSEMDAIKKVQGLNWKSTAIGNAKWTGVRLRDVLIKAGVNTNDTRIKHVILRGADVDSEGNHYEASITFEKAMQDEVIIAYEMNDEDIPRDHGYPLRLIAPGIVGARQVKFLSDIILSEEESKSHWQRKDYRGLPPFISASDRQNFELVPSIQEYPVQSAFCYPAESTKISRCNFIFSLLLIHAFN</sequence>
<comment type="subunit">
    <text evidence="6">Homodimer.</text>
</comment>
<keyword evidence="13" id="KW-0496">Mitochondrion</keyword>
<dbReference type="InterPro" id="IPR018506">
    <property type="entry name" value="Cyt_B5_heme-BS"/>
</dbReference>
<proteinExistence type="inferred from homology"/>
<evidence type="ECO:0000256" key="1">
    <source>
        <dbReference type="ARBA" id="ARBA00001924"/>
    </source>
</evidence>
<dbReference type="GO" id="GO:0008482">
    <property type="term" value="F:sulfite oxidase activity"/>
    <property type="evidence" value="ECO:0007669"/>
    <property type="project" value="UniProtKB-EC"/>
</dbReference>
<dbReference type="GO" id="GO:0006790">
    <property type="term" value="P:sulfur compound metabolic process"/>
    <property type="evidence" value="ECO:0007669"/>
    <property type="project" value="TreeGrafter"/>
</dbReference>
<dbReference type="FunFam" id="3.90.420.10:FF:000002">
    <property type="entry name" value="sulfite oxidase, mitochondrial"/>
    <property type="match status" value="1"/>
</dbReference>
<keyword evidence="8" id="KW-0500">Molybdenum</keyword>
<dbReference type="GO" id="GO:0043546">
    <property type="term" value="F:molybdopterin cofactor binding"/>
    <property type="evidence" value="ECO:0007669"/>
    <property type="project" value="InterPro"/>
</dbReference>
<evidence type="ECO:0000256" key="2">
    <source>
        <dbReference type="ARBA" id="ARBA00001970"/>
    </source>
</evidence>
<comment type="subcellular location">
    <subcellularLocation>
        <location evidence="3">Mitochondrion intermembrane space</location>
    </subcellularLocation>
</comment>
<evidence type="ECO:0000256" key="5">
    <source>
        <dbReference type="ARBA" id="ARBA00004971"/>
    </source>
</evidence>
<comment type="cofactor">
    <cofactor evidence="1">
        <name>Mo-molybdopterin</name>
        <dbReference type="ChEBI" id="CHEBI:71302"/>
    </cofactor>
</comment>
<reference evidence="17" key="1">
    <citation type="submission" date="2022-11" db="UniProtKB">
        <authorList>
            <consortium name="WormBaseParasite"/>
        </authorList>
    </citation>
    <scope>IDENTIFICATION</scope>
</reference>
<dbReference type="PROSITE" id="PS50255">
    <property type="entry name" value="CYTOCHROME_B5_2"/>
    <property type="match status" value="1"/>
</dbReference>
<evidence type="ECO:0000259" key="15">
    <source>
        <dbReference type="PROSITE" id="PS50255"/>
    </source>
</evidence>
<evidence type="ECO:0000313" key="17">
    <source>
        <dbReference type="WBParaSite" id="sdigi.contig240.g6558.t1"/>
    </source>
</evidence>
<keyword evidence="9 14" id="KW-0349">Heme</keyword>
<dbReference type="GO" id="GO:0005758">
    <property type="term" value="C:mitochondrial intermembrane space"/>
    <property type="evidence" value="ECO:0007669"/>
    <property type="project" value="UniProtKB-SubCell"/>
</dbReference>
<dbReference type="InterPro" id="IPR036400">
    <property type="entry name" value="Cyt_B5-like_heme/steroid_sf"/>
</dbReference>
<evidence type="ECO:0000256" key="13">
    <source>
        <dbReference type="ARBA" id="ARBA00023128"/>
    </source>
</evidence>
<feature type="domain" description="Cytochrome b5 heme-binding" evidence="15">
    <location>
        <begin position="97"/>
        <end position="175"/>
    </location>
</feature>
<dbReference type="InterPro" id="IPR022407">
    <property type="entry name" value="OxRdtase_Mopterin_BS"/>
</dbReference>
<dbReference type="Pfam" id="PF00173">
    <property type="entry name" value="Cyt-b5"/>
    <property type="match status" value="1"/>
</dbReference>
<dbReference type="InterPro" id="IPR001199">
    <property type="entry name" value="Cyt_B5-like_heme/steroid-bd"/>
</dbReference>
<dbReference type="EC" id="1.8.3.1" evidence="7"/>
<dbReference type="InterPro" id="IPR008335">
    <property type="entry name" value="Mopterin_OxRdtase_euk"/>
</dbReference>